<evidence type="ECO:0000313" key="3">
    <source>
        <dbReference type="Proteomes" id="UP000051783"/>
    </source>
</evidence>
<organism evidence="2 3">
    <name type="scientific">Lactiplantibacillus xiangfangensis</name>
    <dbReference type="NCBI Taxonomy" id="942150"/>
    <lineage>
        <taxon>Bacteria</taxon>
        <taxon>Bacillati</taxon>
        <taxon>Bacillota</taxon>
        <taxon>Bacilli</taxon>
        <taxon>Lactobacillales</taxon>
        <taxon>Lactobacillaceae</taxon>
        <taxon>Lactiplantibacillus</taxon>
    </lineage>
</organism>
<feature type="transmembrane region" description="Helical" evidence="1">
    <location>
        <begin position="90"/>
        <end position="118"/>
    </location>
</feature>
<dbReference type="Proteomes" id="UP000051783">
    <property type="component" value="Unassembled WGS sequence"/>
</dbReference>
<dbReference type="OrthoDB" id="2285621at2"/>
<dbReference type="PATRIC" id="fig|942150.3.peg.622"/>
<keyword evidence="1" id="KW-1133">Transmembrane helix</keyword>
<proteinExistence type="predicted"/>
<name>A0A0R2M4J2_9LACO</name>
<dbReference type="EMBL" id="JQCL01000080">
    <property type="protein sequence ID" value="KRO08518.1"/>
    <property type="molecule type" value="Genomic_DNA"/>
</dbReference>
<feature type="transmembrane region" description="Helical" evidence="1">
    <location>
        <begin position="183"/>
        <end position="208"/>
    </location>
</feature>
<accession>A0A0R2M4J2</accession>
<keyword evidence="3" id="KW-1185">Reference proteome</keyword>
<reference evidence="2 3" key="1">
    <citation type="journal article" date="2015" name="Genome Announc.">
        <title>Expanding the biotechnology potential of lactobacilli through comparative genomics of 213 strains and associated genera.</title>
        <authorList>
            <person name="Sun Z."/>
            <person name="Harris H.M."/>
            <person name="McCann A."/>
            <person name="Guo C."/>
            <person name="Argimon S."/>
            <person name="Zhang W."/>
            <person name="Yang X."/>
            <person name="Jeffery I.B."/>
            <person name="Cooney J.C."/>
            <person name="Kagawa T.F."/>
            <person name="Liu W."/>
            <person name="Song Y."/>
            <person name="Salvetti E."/>
            <person name="Wrobel A."/>
            <person name="Rasinkangas P."/>
            <person name="Parkhill J."/>
            <person name="Rea M.C."/>
            <person name="O'Sullivan O."/>
            <person name="Ritari J."/>
            <person name="Douillard F.P."/>
            <person name="Paul Ross R."/>
            <person name="Yang R."/>
            <person name="Briner A.E."/>
            <person name="Felis G.E."/>
            <person name="de Vos W.M."/>
            <person name="Barrangou R."/>
            <person name="Klaenhammer T.R."/>
            <person name="Caufield P.W."/>
            <person name="Cui Y."/>
            <person name="Zhang H."/>
            <person name="O'Toole P.W."/>
        </authorList>
    </citation>
    <scope>NUCLEOTIDE SEQUENCE [LARGE SCALE GENOMIC DNA]</scope>
    <source>
        <strain evidence="2 3">LMG 26013</strain>
    </source>
</reference>
<protein>
    <recommendedName>
        <fullName evidence="4">Integral membrane protein</fullName>
    </recommendedName>
</protein>
<evidence type="ECO:0008006" key="4">
    <source>
        <dbReference type="Google" id="ProtNLM"/>
    </source>
</evidence>
<feature type="transmembrane region" description="Helical" evidence="1">
    <location>
        <begin position="245"/>
        <end position="267"/>
    </location>
</feature>
<feature type="transmembrane region" description="Helical" evidence="1">
    <location>
        <begin position="6"/>
        <end position="24"/>
    </location>
</feature>
<keyword evidence="1" id="KW-0812">Transmembrane</keyword>
<feature type="transmembrane region" description="Helical" evidence="1">
    <location>
        <begin position="152"/>
        <end position="171"/>
    </location>
</feature>
<evidence type="ECO:0000313" key="2">
    <source>
        <dbReference type="EMBL" id="KRO08518.1"/>
    </source>
</evidence>
<gene>
    <name evidence="2" type="ORF">IV64_GL000608</name>
</gene>
<comment type="caution">
    <text evidence="2">The sequence shown here is derived from an EMBL/GenBank/DDBJ whole genome shotgun (WGS) entry which is preliminary data.</text>
</comment>
<keyword evidence="1" id="KW-0472">Membrane</keyword>
<feature type="transmembrane region" description="Helical" evidence="1">
    <location>
        <begin position="336"/>
        <end position="361"/>
    </location>
</feature>
<sequence>MLITVLILLVLLLALALWLGYRNLQHPYLQPVKSLGIKDQLQLQHRARQQLTQQSPKLRALFGFTQLAWIVGLVLILISTVQLETKLTLLIFPTGTAITSTILLISGGLLLLIPALMWPSQSYHYWARHTDSHPEFQLSTAKEFKRYRRQSIGSIIFLDLFILIAWVSRAISTSTAPILVIEYLVIIAIAAIPITALITFLIQFPYLYQTRYVTAKPGQSAKFWTLNYRANRELLKQQPKLKKSLLSVTIARSVAYIFTLMAIWTLYTNIIAPSFATDSSAVFPAAVFALITLIILETIGALWPTKRYHYLQQLKTDALPFTVHDNERFKQFHYHLYYLNLCAGIAWVTLWIAIVGSYYYFG</sequence>
<dbReference type="AlphaFoldDB" id="A0A0R2M4J2"/>
<evidence type="ECO:0000256" key="1">
    <source>
        <dbReference type="SAM" id="Phobius"/>
    </source>
</evidence>
<feature type="transmembrane region" description="Helical" evidence="1">
    <location>
        <begin position="58"/>
        <end position="78"/>
    </location>
</feature>
<feature type="transmembrane region" description="Helical" evidence="1">
    <location>
        <begin position="282"/>
        <end position="303"/>
    </location>
</feature>
<dbReference type="RefSeq" id="WP_057707109.1">
    <property type="nucleotide sequence ID" value="NZ_JQCL01000080.1"/>
</dbReference>